<dbReference type="EMBL" id="CP000478">
    <property type="protein sequence ID" value="ABK18137.1"/>
    <property type="molecule type" value="Genomic_DNA"/>
</dbReference>
<gene>
    <name evidence="2" type="ordered locus">Sfum_2457</name>
</gene>
<evidence type="ECO:0000313" key="2">
    <source>
        <dbReference type="EMBL" id="ABK18137.1"/>
    </source>
</evidence>
<name>A0LL35_SYNFM</name>
<dbReference type="InParanoid" id="A0LL35"/>
<evidence type="ECO:0000256" key="1">
    <source>
        <dbReference type="SAM" id="MobiDB-lite"/>
    </source>
</evidence>
<dbReference type="Proteomes" id="UP000001784">
    <property type="component" value="Chromosome"/>
</dbReference>
<accession>A0LL35</accession>
<dbReference type="HOGENOM" id="CLU_1980492_0_0_7"/>
<feature type="compositionally biased region" description="Basic and acidic residues" evidence="1">
    <location>
        <begin position="64"/>
        <end position="74"/>
    </location>
</feature>
<reference evidence="2 3" key="1">
    <citation type="submission" date="2006-10" db="EMBL/GenBank/DDBJ databases">
        <title>Complete sequence of Syntrophobacter fumaroxidans MPOB.</title>
        <authorList>
            <consortium name="US DOE Joint Genome Institute"/>
            <person name="Copeland A."/>
            <person name="Lucas S."/>
            <person name="Lapidus A."/>
            <person name="Barry K."/>
            <person name="Detter J.C."/>
            <person name="Glavina del Rio T."/>
            <person name="Hammon N."/>
            <person name="Israni S."/>
            <person name="Pitluck S."/>
            <person name="Goltsman E.G."/>
            <person name="Martinez M."/>
            <person name="Schmutz J."/>
            <person name="Larimer F."/>
            <person name="Land M."/>
            <person name="Hauser L."/>
            <person name="Kyrpides N."/>
            <person name="Kim E."/>
            <person name="Boone D.R."/>
            <person name="Brockman F."/>
            <person name="Culley D."/>
            <person name="Ferry J."/>
            <person name="Gunsalus R."/>
            <person name="McInerney M.J."/>
            <person name="Morrison M."/>
            <person name="Plugge C."/>
            <person name="Rohlin L."/>
            <person name="Scholten J."/>
            <person name="Sieber J."/>
            <person name="Stams A.J.M."/>
            <person name="Worm P."/>
            <person name="Henstra A.M."/>
            <person name="Richardson P."/>
        </authorList>
    </citation>
    <scope>NUCLEOTIDE SEQUENCE [LARGE SCALE GENOMIC DNA]</scope>
    <source>
        <strain evidence="3">DSM 10017 / MPOB</strain>
    </source>
</reference>
<dbReference type="STRING" id="335543.Sfum_2457"/>
<dbReference type="AlphaFoldDB" id="A0LL35"/>
<keyword evidence="3" id="KW-1185">Reference proteome</keyword>
<dbReference type="KEGG" id="sfu:Sfum_2457"/>
<evidence type="ECO:0000313" key="3">
    <source>
        <dbReference type="Proteomes" id="UP000001784"/>
    </source>
</evidence>
<protein>
    <submittedName>
        <fullName evidence="2">Uncharacterized protein</fullName>
    </submittedName>
</protein>
<organism evidence="2 3">
    <name type="scientific">Syntrophobacter fumaroxidans (strain DSM 10017 / MPOB)</name>
    <dbReference type="NCBI Taxonomy" id="335543"/>
    <lineage>
        <taxon>Bacteria</taxon>
        <taxon>Pseudomonadati</taxon>
        <taxon>Thermodesulfobacteriota</taxon>
        <taxon>Syntrophobacteria</taxon>
        <taxon>Syntrophobacterales</taxon>
        <taxon>Syntrophobacteraceae</taxon>
        <taxon>Syntrophobacter</taxon>
    </lineage>
</organism>
<feature type="region of interest" description="Disordered" evidence="1">
    <location>
        <begin position="50"/>
        <end position="79"/>
    </location>
</feature>
<sequence>MKEPVGELRSAPMPITWKTNPRVSLFSCFAGVAGGMDNCVRNRSTPARRIARRTCHAVSPGQTDRSRPRPDESATGRASLLKTLDNGRLLWAMYKTQFRIRRFPASRNTVKFRDGPAAVIGDGDLP</sequence>
<proteinExistence type="predicted"/>